<name>A0A1Y3BGL8_EURMA</name>
<dbReference type="AlphaFoldDB" id="A0A1Y3BGL8"/>
<keyword evidence="3" id="KW-1185">Reference proteome</keyword>
<comment type="caution">
    <text evidence="2">The sequence shown here is derived from an EMBL/GenBank/DDBJ whole genome shotgun (WGS) entry which is preliminary data.</text>
</comment>
<dbReference type="Proteomes" id="UP000194236">
    <property type="component" value="Unassembled WGS sequence"/>
</dbReference>
<gene>
    <name evidence="2" type="ORF">BLA29_014830</name>
</gene>
<evidence type="ECO:0000313" key="2">
    <source>
        <dbReference type="EMBL" id="OTF79297.1"/>
    </source>
</evidence>
<evidence type="ECO:0000313" key="3">
    <source>
        <dbReference type="Proteomes" id="UP000194236"/>
    </source>
</evidence>
<reference evidence="2 3" key="1">
    <citation type="submission" date="2017-03" db="EMBL/GenBank/DDBJ databases">
        <title>Genome Survey of Euroglyphus maynei.</title>
        <authorList>
            <person name="Arlian L.G."/>
            <person name="Morgan M.S."/>
            <person name="Rider S.D."/>
        </authorList>
    </citation>
    <scope>NUCLEOTIDE SEQUENCE [LARGE SCALE GENOMIC DNA]</scope>
    <source>
        <strain evidence="2">Arlian Lab</strain>
        <tissue evidence="2">Whole body</tissue>
    </source>
</reference>
<evidence type="ECO:0000256" key="1">
    <source>
        <dbReference type="SAM" id="SignalP"/>
    </source>
</evidence>
<sequence length="88" mass="9914">MEKFRPFIIALLSLNQVIVGDAFLEGFAHSISNMNEQLSKFMEGLQESVDSWADKVLDHAKTEECFFICPKGLDPIPRPNYTHTPVGC</sequence>
<keyword evidence="1" id="KW-0732">Signal</keyword>
<organism evidence="2 3">
    <name type="scientific">Euroglyphus maynei</name>
    <name type="common">Mayne's house dust mite</name>
    <dbReference type="NCBI Taxonomy" id="6958"/>
    <lineage>
        <taxon>Eukaryota</taxon>
        <taxon>Metazoa</taxon>
        <taxon>Ecdysozoa</taxon>
        <taxon>Arthropoda</taxon>
        <taxon>Chelicerata</taxon>
        <taxon>Arachnida</taxon>
        <taxon>Acari</taxon>
        <taxon>Acariformes</taxon>
        <taxon>Sarcoptiformes</taxon>
        <taxon>Astigmata</taxon>
        <taxon>Psoroptidia</taxon>
        <taxon>Analgoidea</taxon>
        <taxon>Pyroglyphidae</taxon>
        <taxon>Pyroglyphinae</taxon>
        <taxon>Euroglyphus</taxon>
    </lineage>
</organism>
<protein>
    <submittedName>
        <fullName evidence="2">Group XIIA secretory phospholipase A2-like protein</fullName>
    </submittedName>
</protein>
<dbReference type="OrthoDB" id="3935740at2759"/>
<feature type="signal peptide" evidence="1">
    <location>
        <begin position="1"/>
        <end position="22"/>
    </location>
</feature>
<feature type="non-terminal residue" evidence="2">
    <location>
        <position position="88"/>
    </location>
</feature>
<dbReference type="EMBL" id="MUJZ01023779">
    <property type="protein sequence ID" value="OTF79297.1"/>
    <property type="molecule type" value="Genomic_DNA"/>
</dbReference>
<accession>A0A1Y3BGL8</accession>
<proteinExistence type="predicted"/>
<feature type="chain" id="PRO_5013096329" evidence="1">
    <location>
        <begin position="23"/>
        <end position="88"/>
    </location>
</feature>